<dbReference type="PANTHER" id="PTHR32305:SF15">
    <property type="entry name" value="PROTEIN RHSA-RELATED"/>
    <property type="match status" value="1"/>
</dbReference>
<dbReference type="InterPro" id="IPR056823">
    <property type="entry name" value="TEN-like_YD-shell"/>
</dbReference>
<keyword evidence="1" id="KW-0677">Repeat</keyword>
<organism evidence="5 6">
    <name type="scientific">Kribbella jejuensis</name>
    <dbReference type="NCBI Taxonomy" id="236068"/>
    <lineage>
        <taxon>Bacteria</taxon>
        <taxon>Bacillati</taxon>
        <taxon>Actinomycetota</taxon>
        <taxon>Actinomycetes</taxon>
        <taxon>Propionibacteriales</taxon>
        <taxon>Kribbellaceae</taxon>
        <taxon>Kribbella</taxon>
    </lineage>
</organism>
<evidence type="ECO:0000259" key="4">
    <source>
        <dbReference type="Pfam" id="PF25023"/>
    </source>
</evidence>
<sequence>MSGKGEAKAPVQKLGAGKLPKPIAPGQNKVKPPSLRDMFPVTGPKPVNAATEQPAPKPAEPVPSKPLQVKGFNKQTSRELPEKRDRFSQTFANVDGTETSVLSPAPLNFQKADGSWEEINANLQPRDGGGWETISTEIYSWIAAQANADPVAGVELGGGHNIDWGLSGAAAVAGQVAGSKVSFADALPSTDLELDSQPRGIKETIVLKAATAPRSFVFPLNLSDNLTASLSGRDVVLTDEHGTERARIPGATMEDSNTVEVAATSNAVSYELVTVDGRQALKVTADSTWLDDPARVFPVRIDPTVIPTDRVTPNYAVSAGVNGSVSGASELQVGCRPAAGTTNCSSTSGWDAYTSLLSFPSLVDAFRYDTIVAAQLEVYNYQADTCSSRQLDVYGAMEGWQSTPLPSLKYPGPQVTPSVIASKSFSRGYVSGTTGTTACQPMYDALPFNSVGVSWLQSLVDGQRSNFGFALFANQRTDRYSWKKLAGISTANPPKLAVTHSPYHAAYAFRAQPPEDYVTQDKAGKFPMTITNLGDFTWQPGDDFMSYRIYKNGQLQNWAVLNTPVTASVPHGGKINLDVAVNPLPGTADGVDYQLEFSMVHRDTSVYRWYTDWGVLPAARLITIQNVPPVVDLSKVWPLNGAQANSLTPQVWAAGIDPDAPESTLKYSFRVCEVVGDNPLVGCFFSGDYTSSKTWIVPAGKLAWNRQYQWQIYVQDNDGQHTIGSPITMFTDVPQPAITSHISNNDGKSQDKPYDPAVGNYTASALDVVVPVAGPELNVARTYNSLDPRRTGLFGAGWSSRYDMQLVIENDGNALVTYPDGRQVRFGANADGTFAAPRGAKTTLVATSANGPWTLQIVPGTKYEFAAGTGKLSKIYATQGQPLVMAYRADGTLESAASLGGAGRKLSFTWTADNKHVASVSTQPVNGSPLTWTYEYSGDVLTKSCDAEQKCTSYGSTQGSHYRSTVLDSRPDGYFRLSDDGSDANATNEIDIALNDGFGTYSGVQFGQSSPLAAVGDADKSVSFAGAGRVGLPNGLATRSRDEAVELWFKTSGSTSQPLLGYQKESWGKPTTGGMPVLYVGADGKLRGQFWHGSAAPMTSAGLVNDNQWHHVVLSSMGTRQSLYLDGAAIGTITQSVVDHAQFPANQIGAAVAAAPTAWPSYGTQAVKYFTGQIDEVAMYSHPLTTRDVVAHWQLGHNAADQLSSITSAGGRTTAQIEYNPANDRVQTYVDENGGSWTIGTPQLTGANLLRDVQVTGPGPTSYMYEYDALGGWLVRTGRPLGEDTHQPWTADTTPDWISLKGYGVRSYTHDPTGQLTKVTSETGGEVSMKYDDRGNVTQTTTCRGAGGTDCHTAYNTYFANDSWPALDPRWDKLWETRDGRSSGPTDDTYKVNRNLTVSGDVASEFSPNGGLKTYTYTDGVQTGPDGQPMPPGLLKTESVKVNASTTAVTQYLYDQYGDLVQTTAPSGLVTKYTYDEIGRKKTEAQVSDTYPNGVTTTYDYDKMSRVVAVTGPVTTDAVTGEQHQQKAELEYDADGNVTKTTARDLKTSDDPRVTTMTYDDRNRLSSTVDADGKESQQGYDEFGNRTWSEDANGNRFEYKYSDLNMPTEVWDMNLPADPNNPPTDGPREGIDYAVRSKTQYDPSGRKVAEVDAMGRVVTYDYNLDDTLKTKTLKDFHNPDGSTRLYVLEDDTYDGAGNRISAKTDNRMTTTTYTIDAAGRVSSQTVDPTGLKRATTYDHDLAGNVTRETNTGNWSNATVAGPTTVTDATDYVFDAAGRRVSQTVENTSGGTATNMTTSWTYDQRGLATSMTTPRGNASGAVKADFTTTYVNDELGRMVKTVAAKVKAEQDGGTPADVQPTAAVGYGAFGQVTSSKDALGSVTKSAFDKLGRTTEVTAPTYTPPGGTAVTPKTSFSYDAVGNLLQQVDERGNTTNFTYDHLNQQVQVDAPGTTNTERAVTKIAYTANGDVASTTDPLGAVKQYTYDDLDRVVTSTDVERKPTAANFVTRLAYDDMDNVVSAQSPSGAVALSSYDSLGQLIKSTDPNNVVTQLGYDYAGRQVVSSDAMNRSSVATYDQAGQLVASKTLNASGVSLGTTALGYDLDGNLTSSTPASGNRATTYTYDALGRLITQTDPVSATDQVNVSYGYDAAGNRTRYTDGRGNSTVYTVNTLGLPEKVIEPSTTAHPALADRTWTASYDAAGNAVSLLSPGGVTRTRVFDAAGRLQTETGANAEAPTAARNLTYDLDGRLATSSALDGVNTYTYNDRGMLLRADGPSGTSTQGYDPDGQLTQRIDAAGTADFTYVNGRPATVTDPVTRVLQTLGYNAAGQLASIDYGSGRVRTIGYDPYGRMNSDVLKAGTTSVTSITYGYDADNNITSKNTTGVSGAGNNTYVYDQLGRLTSWTKGTSTTTYGWDADSNRTKVTTSAGTKLASYDERNRLLDDGTSTYTYSPRGALLTQTTGATTEAFSFDAFDRMITRSARDFTYDALDRPVQAGTARMRYDGFSDEVVSDGTQFFGRSASDGLLAVGYDTTKRLVLADRHGDVFAGFDPTDTTLTAGLPDSRTYDPFGNSTSAAGLKYRVGYQGDWTDPRSGDVNEGARWYNPGTGTFNSRDTINVDGGAASSVLNLYAYAGGNPLTLNDPDGHSSVDPGDGGGNCYMKTIGWKGPEIPIQVMVCVKPCTLTNTCQQKPPPVTPPTGECKGKGCDPGCKKSCDPGCKKSCDPGCKSKCDPSCKTTKCGPKPPPPPTCDAQCQLKKKIQKEKDELEQDAKTVKQPPPGNPVCATGNPLCPSDPSQPATVVTSGGDLTDETTAWSDQQYKNALNAAGSVIDASSTGTYNWFDTDFKEPQGGGGTSGGVGGGYGVGVGVGAGLGGIIPPEVLAVVGGLLGIASALAQNTTDGGGGEDKSGAAAQPPNGCEPGKSDDCVNIYKAPSKGMTDKLVREGFDPKDFPGSGNGYPDGKAYFGVHDQGKEIAFDYSTRGGYDLTVIRVSIPRADFDQYFSKYVQNYDGLENGQIAVPKEEFERLNQYPRSVVGR</sequence>
<dbReference type="InterPro" id="IPR006530">
    <property type="entry name" value="YD"/>
</dbReference>
<proteinExistence type="predicted"/>
<dbReference type="Pfam" id="PF13385">
    <property type="entry name" value="Laminin_G_3"/>
    <property type="match status" value="1"/>
</dbReference>
<reference evidence="5 6" key="1">
    <citation type="submission" date="2019-06" db="EMBL/GenBank/DDBJ databases">
        <title>Sequencing the genomes of 1000 actinobacteria strains.</title>
        <authorList>
            <person name="Klenk H.-P."/>
        </authorList>
    </citation>
    <scope>NUCLEOTIDE SEQUENCE [LARGE SCALE GENOMIC DNA]</scope>
    <source>
        <strain evidence="5 6">DSM 17305</strain>
    </source>
</reference>
<dbReference type="Gene3D" id="2.180.10.10">
    <property type="entry name" value="RHS repeat-associated core"/>
    <property type="match status" value="5"/>
</dbReference>
<evidence type="ECO:0000313" key="5">
    <source>
        <dbReference type="EMBL" id="TQJ17751.1"/>
    </source>
</evidence>
<dbReference type="SUPFAM" id="SSF63829">
    <property type="entry name" value="Calcium-dependent phosphotriesterase"/>
    <property type="match status" value="1"/>
</dbReference>
<gene>
    <name evidence="5" type="ORF">FB475_1879</name>
</gene>
<accession>A0A542EQW6</accession>
<feature type="region of interest" description="Disordered" evidence="2">
    <location>
        <begin position="1"/>
        <end position="83"/>
    </location>
</feature>
<dbReference type="RefSeq" id="WP_141854426.1">
    <property type="nucleotide sequence ID" value="NZ_BAAAKA010000003.1"/>
</dbReference>
<dbReference type="InterPro" id="IPR022385">
    <property type="entry name" value="Rhs_assc_core"/>
</dbReference>
<protein>
    <submittedName>
        <fullName evidence="5">RHS repeat-associated protein</fullName>
    </submittedName>
</protein>
<evidence type="ECO:0000313" key="6">
    <source>
        <dbReference type="Proteomes" id="UP000316298"/>
    </source>
</evidence>
<dbReference type="InterPro" id="IPR050708">
    <property type="entry name" value="T6SS_VgrG/RHS"/>
</dbReference>
<dbReference type="Gene3D" id="2.60.120.200">
    <property type="match status" value="1"/>
</dbReference>
<feature type="domain" description="Teneurin-like YD-shell" evidence="4">
    <location>
        <begin position="1911"/>
        <end position="2106"/>
    </location>
</feature>
<evidence type="ECO:0000256" key="2">
    <source>
        <dbReference type="SAM" id="MobiDB-lite"/>
    </source>
</evidence>
<feature type="compositionally biased region" description="Pro residues" evidence="2">
    <location>
        <begin position="55"/>
        <end position="64"/>
    </location>
</feature>
<dbReference type="Pfam" id="PF05593">
    <property type="entry name" value="RHS_repeat"/>
    <property type="match status" value="3"/>
</dbReference>
<dbReference type="PANTHER" id="PTHR32305">
    <property type="match status" value="1"/>
</dbReference>
<dbReference type="EMBL" id="VFMM01000001">
    <property type="protein sequence ID" value="TQJ17751.1"/>
    <property type="molecule type" value="Genomic_DNA"/>
</dbReference>
<dbReference type="InterPro" id="IPR045351">
    <property type="entry name" value="DUF6531"/>
</dbReference>
<feature type="domain" description="DUF6531" evidence="3">
    <location>
        <begin position="753"/>
        <end position="826"/>
    </location>
</feature>
<feature type="region of interest" description="Disordered" evidence="2">
    <location>
        <begin position="2898"/>
        <end position="2924"/>
    </location>
</feature>
<keyword evidence="6" id="KW-1185">Reference proteome</keyword>
<dbReference type="NCBIfam" id="TIGR03696">
    <property type="entry name" value="Rhs_assc_core"/>
    <property type="match status" value="1"/>
</dbReference>
<name>A0A542EQW6_9ACTN</name>
<dbReference type="OrthoDB" id="3795228at2"/>
<dbReference type="CDD" id="cd00110">
    <property type="entry name" value="LamG"/>
    <property type="match status" value="1"/>
</dbReference>
<comment type="caution">
    <text evidence="5">The sequence shown here is derived from an EMBL/GenBank/DDBJ whole genome shotgun (WGS) entry which is preliminary data.</text>
</comment>
<evidence type="ECO:0000256" key="1">
    <source>
        <dbReference type="ARBA" id="ARBA00022737"/>
    </source>
</evidence>
<dbReference type="InterPro" id="IPR013320">
    <property type="entry name" value="ConA-like_dom_sf"/>
</dbReference>
<dbReference type="NCBIfam" id="TIGR01643">
    <property type="entry name" value="YD_repeat_2x"/>
    <property type="match status" value="4"/>
</dbReference>
<feature type="region of interest" description="Disordered" evidence="2">
    <location>
        <begin position="1567"/>
        <end position="1587"/>
    </location>
</feature>
<feature type="domain" description="Teneurin-like YD-shell" evidence="4">
    <location>
        <begin position="2342"/>
        <end position="2491"/>
    </location>
</feature>
<dbReference type="Pfam" id="PF25023">
    <property type="entry name" value="TEN_YD-shell"/>
    <property type="match status" value="2"/>
</dbReference>
<evidence type="ECO:0000259" key="3">
    <source>
        <dbReference type="Pfam" id="PF20148"/>
    </source>
</evidence>
<dbReference type="Proteomes" id="UP000316298">
    <property type="component" value="Unassembled WGS sequence"/>
</dbReference>
<dbReference type="Pfam" id="PF20148">
    <property type="entry name" value="DUF6531"/>
    <property type="match status" value="1"/>
</dbReference>
<dbReference type="SUPFAM" id="SSF49899">
    <property type="entry name" value="Concanavalin A-like lectins/glucanases"/>
    <property type="match status" value="1"/>
</dbReference>
<dbReference type="InterPro" id="IPR001791">
    <property type="entry name" value="Laminin_G"/>
</dbReference>
<dbReference type="InterPro" id="IPR031325">
    <property type="entry name" value="RHS_repeat"/>
</dbReference>